<gene>
    <name evidence="2" type="ORF">SAMN05421770_101526</name>
</gene>
<evidence type="ECO:0000313" key="3">
    <source>
        <dbReference type="Proteomes" id="UP000198356"/>
    </source>
</evidence>
<keyword evidence="3" id="KW-1185">Reference proteome</keyword>
<protein>
    <submittedName>
        <fullName evidence="2">Uncharacterized protein</fullName>
    </submittedName>
</protein>
<dbReference type="AlphaFoldDB" id="A0A239DMX3"/>
<feature type="transmembrane region" description="Helical" evidence="1">
    <location>
        <begin position="6"/>
        <end position="25"/>
    </location>
</feature>
<evidence type="ECO:0000313" key="2">
    <source>
        <dbReference type="EMBL" id="SNS33004.1"/>
    </source>
</evidence>
<accession>A0A239DMX3</accession>
<dbReference type="Proteomes" id="UP000198356">
    <property type="component" value="Unassembled WGS sequence"/>
</dbReference>
<evidence type="ECO:0000256" key="1">
    <source>
        <dbReference type="SAM" id="Phobius"/>
    </source>
</evidence>
<keyword evidence="1" id="KW-0812">Transmembrane</keyword>
<proteinExistence type="predicted"/>
<keyword evidence="1" id="KW-1133">Transmembrane helix</keyword>
<name>A0A239DMX3_9BACT</name>
<reference evidence="2 3" key="1">
    <citation type="submission" date="2017-06" db="EMBL/GenBank/DDBJ databases">
        <authorList>
            <person name="Kim H.J."/>
            <person name="Triplett B.A."/>
        </authorList>
    </citation>
    <scope>NUCLEOTIDE SEQUENCE [LARGE SCALE GENOMIC DNA]</scope>
    <source>
        <strain evidence="2 3">DSM 18704</strain>
    </source>
</reference>
<dbReference type="EMBL" id="FZOU01000001">
    <property type="protein sequence ID" value="SNS33004.1"/>
    <property type="molecule type" value="Genomic_DNA"/>
</dbReference>
<keyword evidence="1" id="KW-0472">Membrane</keyword>
<organism evidence="2 3">
    <name type="scientific">Granulicella rosea</name>
    <dbReference type="NCBI Taxonomy" id="474952"/>
    <lineage>
        <taxon>Bacteria</taxon>
        <taxon>Pseudomonadati</taxon>
        <taxon>Acidobacteriota</taxon>
        <taxon>Terriglobia</taxon>
        <taxon>Terriglobales</taxon>
        <taxon>Acidobacteriaceae</taxon>
        <taxon>Granulicella</taxon>
    </lineage>
</organism>
<sequence length="36" mass="3956">MHDLMIAMGFVGMVLAPCVVAMFTLPQLDSSKDWSL</sequence>